<evidence type="ECO:0000313" key="1">
    <source>
        <dbReference type="EMBL" id="MFC5753008.1"/>
    </source>
</evidence>
<keyword evidence="2" id="KW-1185">Reference proteome</keyword>
<dbReference type="Proteomes" id="UP001596074">
    <property type="component" value="Unassembled WGS sequence"/>
</dbReference>
<accession>A0ABW1AEP3</accession>
<dbReference type="EMBL" id="JBHSON010000101">
    <property type="protein sequence ID" value="MFC5753008.1"/>
    <property type="molecule type" value="Genomic_DNA"/>
</dbReference>
<protein>
    <submittedName>
        <fullName evidence="1">Acyl-CoA dehydrogenase N-terminal domain-containing protein</fullName>
    </submittedName>
</protein>
<reference evidence="2" key="1">
    <citation type="journal article" date="2019" name="Int. J. Syst. Evol. Microbiol.">
        <title>The Global Catalogue of Microorganisms (GCM) 10K type strain sequencing project: providing services to taxonomists for standard genome sequencing and annotation.</title>
        <authorList>
            <consortium name="The Broad Institute Genomics Platform"/>
            <consortium name="The Broad Institute Genome Sequencing Center for Infectious Disease"/>
            <person name="Wu L."/>
            <person name="Ma J."/>
        </authorList>
    </citation>
    <scope>NUCLEOTIDE SEQUENCE [LARGE SCALE GENOMIC DNA]</scope>
    <source>
        <strain evidence="2">KCTC 42087</strain>
    </source>
</reference>
<comment type="caution">
    <text evidence="1">The sequence shown here is derived from an EMBL/GenBank/DDBJ whole genome shotgun (WGS) entry which is preliminary data.</text>
</comment>
<sequence>MHPVADPALAALGHEFGVLAHLRGAGVDGLHLGVGEFLLAEVAGVEQWAGRPRFQERDVEEELEVGSALPLRHQHRAQVVGDLPAVQTLAGELGEPLFVHAGRR</sequence>
<gene>
    <name evidence="1" type="ORF">ACFPZN_45965</name>
</gene>
<evidence type="ECO:0000313" key="2">
    <source>
        <dbReference type="Proteomes" id="UP001596074"/>
    </source>
</evidence>
<dbReference type="RefSeq" id="WP_378289585.1">
    <property type="nucleotide sequence ID" value="NZ_JBHSON010000101.1"/>
</dbReference>
<name>A0ABW1AEP3_9ACTN</name>
<organism evidence="1 2">
    <name type="scientific">Actinomadura rugatobispora</name>
    <dbReference type="NCBI Taxonomy" id="1994"/>
    <lineage>
        <taxon>Bacteria</taxon>
        <taxon>Bacillati</taxon>
        <taxon>Actinomycetota</taxon>
        <taxon>Actinomycetes</taxon>
        <taxon>Streptosporangiales</taxon>
        <taxon>Thermomonosporaceae</taxon>
        <taxon>Actinomadura</taxon>
    </lineage>
</organism>
<proteinExistence type="predicted"/>